<dbReference type="Pfam" id="PF13464">
    <property type="entry name" value="RodZ_C"/>
    <property type="match status" value="1"/>
</dbReference>
<keyword evidence="1" id="KW-1133">Transmembrane helix</keyword>
<accession>A0ABU9C0C7</accession>
<proteinExistence type="predicted"/>
<evidence type="ECO:0000313" key="4">
    <source>
        <dbReference type="Proteomes" id="UP001371218"/>
    </source>
</evidence>
<reference evidence="3 4" key="1">
    <citation type="submission" date="2024-04" db="EMBL/GenBank/DDBJ databases">
        <title>Novel species of the genus Ideonella isolated from streams.</title>
        <authorList>
            <person name="Lu H."/>
        </authorList>
    </citation>
    <scope>NUCLEOTIDE SEQUENCE [LARGE SCALE GENOMIC DNA]</scope>
    <source>
        <strain evidence="3 4">DXS29W</strain>
    </source>
</reference>
<dbReference type="Pfam" id="PF13413">
    <property type="entry name" value="HTH_25"/>
    <property type="match status" value="1"/>
</dbReference>
<protein>
    <submittedName>
        <fullName evidence="3">RodZ domain-containing protein</fullName>
    </submittedName>
</protein>
<dbReference type="InterPro" id="IPR010982">
    <property type="entry name" value="Lambda_DNA-bd_dom_sf"/>
</dbReference>
<keyword evidence="4" id="KW-1185">Reference proteome</keyword>
<sequence length="320" mass="32792">MLRAARQAQGLHVAALATMLKVPPRKLEALEDDRLEEFQGATFVRALAQAACRALKIDPAPVLDKLPELDNGALSQLERGLNTPFREKGARRDAPDLPIASRTVVVVVALLLLGALAFLFWPADWRWQGWRDSSSSAMPAGDAPVHVSAPMASAEVAASSVAATSTADQNGASVTAPSTGIPNLAHGTGVAASAPSALPMPAAMPRPAASSPLSVAQAAPTGLAAPSSGALQTSPAASAAAGSGVLRLQARAASWVEVVDGRSQVLLSRTLAVGETVGLDGALPLRVKIGNAAGTDVTFRGRPVDLGALHRDNVAKFELK</sequence>
<dbReference type="Gene3D" id="1.10.260.40">
    <property type="entry name" value="lambda repressor-like DNA-binding domains"/>
    <property type="match status" value="1"/>
</dbReference>
<comment type="caution">
    <text evidence="3">The sequence shown here is derived from an EMBL/GenBank/DDBJ whole genome shotgun (WGS) entry which is preliminary data.</text>
</comment>
<dbReference type="PANTHER" id="PTHR34475:SF1">
    <property type="entry name" value="CYTOSKELETON PROTEIN RODZ"/>
    <property type="match status" value="1"/>
</dbReference>
<keyword evidence="1" id="KW-0812">Transmembrane</keyword>
<dbReference type="PANTHER" id="PTHR34475">
    <property type="match status" value="1"/>
</dbReference>
<feature type="transmembrane region" description="Helical" evidence="1">
    <location>
        <begin position="99"/>
        <end position="121"/>
    </location>
</feature>
<evidence type="ECO:0000259" key="2">
    <source>
        <dbReference type="Pfam" id="PF13464"/>
    </source>
</evidence>
<keyword evidence="1" id="KW-0472">Membrane</keyword>
<dbReference type="RefSeq" id="WP_341428723.1">
    <property type="nucleotide sequence ID" value="NZ_JBBUTG010000027.1"/>
</dbReference>
<dbReference type="EMBL" id="JBBUTG010000027">
    <property type="protein sequence ID" value="MEK8034295.1"/>
    <property type="molecule type" value="Genomic_DNA"/>
</dbReference>
<dbReference type="Proteomes" id="UP001371218">
    <property type="component" value="Unassembled WGS sequence"/>
</dbReference>
<evidence type="ECO:0000313" key="3">
    <source>
        <dbReference type="EMBL" id="MEK8034295.1"/>
    </source>
</evidence>
<name>A0ABU9C0C7_9BURK</name>
<gene>
    <name evidence="3" type="ORF">AACH06_26000</name>
</gene>
<dbReference type="InterPro" id="IPR050400">
    <property type="entry name" value="Bact_Cytoskel_RodZ"/>
</dbReference>
<feature type="domain" description="Cytoskeleton protein RodZ-like C-terminal" evidence="2">
    <location>
        <begin position="247"/>
        <end position="318"/>
    </location>
</feature>
<dbReference type="InterPro" id="IPR025194">
    <property type="entry name" value="RodZ-like_C"/>
</dbReference>
<evidence type="ECO:0000256" key="1">
    <source>
        <dbReference type="SAM" id="Phobius"/>
    </source>
</evidence>
<organism evidence="3 4">
    <name type="scientific">Ideonella lacteola</name>
    <dbReference type="NCBI Taxonomy" id="2984193"/>
    <lineage>
        <taxon>Bacteria</taxon>
        <taxon>Pseudomonadati</taxon>
        <taxon>Pseudomonadota</taxon>
        <taxon>Betaproteobacteria</taxon>
        <taxon>Burkholderiales</taxon>
        <taxon>Sphaerotilaceae</taxon>
        <taxon>Ideonella</taxon>
    </lineage>
</organism>